<dbReference type="GO" id="GO:0005886">
    <property type="term" value="C:plasma membrane"/>
    <property type="evidence" value="ECO:0007669"/>
    <property type="project" value="UniProtKB-SubCell"/>
</dbReference>
<keyword evidence="4 8" id="KW-0812">Transmembrane</keyword>
<gene>
    <name evidence="10" type="ordered locus">Hbal_2613</name>
</gene>
<organism evidence="10 11">
    <name type="scientific">Hirschia baltica (strain ATCC 49814 / DSM 5838 / IFAM 1418)</name>
    <dbReference type="NCBI Taxonomy" id="582402"/>
    <lineage>
        <taxon>Bacteria</taxon>
        <taxon>Pseudomonadati</taxon>
        <taxon>Pseudomonadota</taxon>
        <taxon>Alphaproteobacteria</taxon>
        <taxon>Hyphomonadales</taxon>
        <taxon>Hyphomonadaceae</taxon>
        <taxon>Hirschia</taxon>
    </lineage>
</organism>
<dbReference type="Proteomes" id="UP000002745">
    <property type="component" value="Chromosome"/>
</dbReference>
<keyword evidence="5 8" id="KW-1133">Transmembrane helix</keyword>
<dbReference type="HOGENOM" id="CLU_034180_11_1_5"/>
<dbReference type="CDD" id="cd06173">
    <property type="entry name" value="MFS_MefA_like"/>
    <property type="match status" value="1"/>
</dbReference>
<evidence type="ECO:0000256" key="7">
    <source>
        <dbReference type="SAM" id="MobiDB-lite"/>
    </source>
</evidence>
<feature type="transmembrane region" description="Helical" evidence="8">
    <location>
        <begin position="314"/>
        <end position="342"/>
    </location>
</feature>
<dbReference type="OrthoDB" id="9809918at2"/>
<name>C6XPM3_HIRBI</name>
<dbReference type="EMBL" id="CP001678">
    <property type="protein sequence ID" value="ACT60288.1"/>
    <property type="molecule type" value="Genomic_DNA"/>
</dbReference>
<feature type="transmembrane region" description="Helical" evidence="8">
    <location>
        <begin position="161"/>
        <end position="180"/>
    </location>
</feature>
<comment type="subcellular location">
    <subcellularLocation>
        <location evidence="1">Cell membrane</location>
        <topology evidence="1">Multi-pass membrane protein</topology>
    </subcellularLocation>
</comment>
<feature type="transmembrane region" description="Helical" evidence="8">
    <location>
        <begin position="399"/>
        <end position="418"/>
    </location>
</feature>
<dbReference type="SUPFAM" id="SSF103473">
    <property type="entry name" value="MFS general substrate transporter"/>
    <property type="match status" value="1"/>
</dbReference>
<dbReference type="InterPro" id="IPR010290">
    <property type="entry name" value="TM_effector"/>
</dbReference>
<dbReference type="eggNOG" id="COG0477">
    <property type="taxonomic scope" value="Bacteria"/>
</dbReference>
<feature type="domain" description="Major facilitator superfamily (MFS) profile" evidence="9">
    <location>
        <begin position="36"/>
        <end position="423"/>
    </location>
</feature>
<dbReference type="InterPro" id="IPR020846">
    <property type="entry name" value="MFS_dom"/>
</dbReference>
<dbReference type="RefSeq" id="WP_015828438.1">
    <property type="nucleotide sequence ID" value="NC_012982.1"/>
</dbReference>
<evidence type="ECO:0000256" key="6">
    <source>
        <dbReference type="ARBA" id="ARBA00023136"/>
    </source>
</evidence>
<evidence type="ECO:0000313" key="10">
    <source>
        <dbReference type="EMBL" id="ACT60288.1"/>
    </source>
</evidence>
<evidence type="ECO:0000256" key="2">
    <source>
        <dbReference type="ARBA" id="ARBA00022448"/>
    </source>
</evidence>
<evidence type="ECO:0000259" key="9">
    <source>
        <dbReference type="PROSITE" id="PS50850"/>
    </source>
</evidence>
<dbReference type="STRING" id="582402.Hbal_2613"/>
<reference evidence="11" key="1">
    <citation type="journal article" date="2011" name="J. Bacteriol.">
        <title>Genome sequences of eight morphologically diverse alphaproteobacteria.</title>
        <authorList>
            <consortium name="US DOE Joint Genome Institute"/>
            <person name="Brown P.J."/>
            <person name="Kysela D.T."/>
            <person name="Buechlein A."/>
            <person name="Hemmerich C."/>
            <person name="Brun Y.V."/>
        </authorList>
    </citation>
    <scope>NUCLEOTIDE SEQUENCE [LARGE SCALE GENOMIC DNA]</scope>
    <source>
        <strain evidence="11">ATCC 49814 / DSM 5838 / IFAM 1418</strain>
    </source>
</reference>
<dbReference type="PROSITE" id="PS50850">
    <property type="entry name" value="MFS"/>
    <property type="match status" value="1"/>
</dbReference>
<keyword evidence="3" id="KW-1003">Cell membrane</keyword>
<keyword evidence="2" id="KW-0813">Transport</keyword>
<evidence type="ECO:0000256" key="5">
    <source>
        <dbReference type="ARBA" id="ARBA00022989"/>
    </source>
</evidence>
<evidence type="ECO:0000256" key="8">
    <source>
        <dbReference type="SAM" id="Phobius"/>
    </source>
</evidence>
<feature type="compositionally biased region" description="Polar residues" evidence="7">
    <location>
        <begin position="12"/>
        <end position="22"/>
    </location>
</feature>
<feature type="transmembrane region" description="Helical" evidence="8">
    <location>
        <begin position="373"/>
        <end position="392"/>
    </location>
</feature>
<evidence type="ECO:0000313" key="11">
    <source>
        <dbReference type="Proteomes" id="UP000002745"/>
    </source>
</evidence>
<dbReference type="InterPro" id="IPR036259">
    <property type="entry name" value="MFS_trans_sf"/>
</dbReference>
<dbReference type="Gene3D" id="1.20.1250.20">
    <property type="entry name" value="MFS general substrate transporter like domains"/>
    <property type="match status" value="1"/>
</dbReference>
<dbReference type="PANTHER" id="PTHR23513">
    <property type="entry name" value="INTEGRAL MEMBRANE EFFLUX PROTEIN-RELATED"/>
    <property type="match status" value="1"/>
</dbReference>
<feature type="transmembrane region" description="Helical" evidence="8">
    <location>
        <begin position="129"/>
        <end position="149"/>
    </location>
</feature>
<feature type="transmembrane region" description="Helical" evidence="8">
    <location>
        <begin position="102"/>
        <end position="123"/>
    </location>
</feature>
<dbReference type="AlphaFoldDB" id="C6XPM3"/>
<accession>C6XPM3</accession>
<feature type="compositionally biased region" description="Basic and acidic residues" evidence="7">
    <location>
        <begin position="1"/>
        <end position="11"/>
    </location>
</feature>
<dbReference type="KEGG" id="hba:Hbal_2613"/>
<dbReference type="Pfam" id="PF05977">
    <property type="entry name" value="MFS_3"/>
    <property type="match status" value="1"/>
</dbReference>
<evidence type="ECO:0000256" key="3">
    <source>
        <dbReference type="ARBA" id="ARBA00022475"/>
    </source>
</evidence>
<feature type="transmembrane region" description="Helical" evidence="8">
    <location>
        <begin position="186"/>
        <end position="214"/>
    </location>
</feature>
<evidence type="ECO:0000256" key="4">
    <source>
        <dbReference type="ARBA" id="ARBA00022692"/>
    </source>
</evidence>
<feature type="transmembrane region" description="Helical" evidence="8">
    <location>
        <begin position="281"/>
        <end position="302"/>
    </location>
</feature>
<feature type="transmembrane region" description="Helical" evidence="8">
    <location>
        <begin position="248"/>
        <end position="269"/>
    </location>
</feature>
<protein>
    <recommendedName>
        <fullName evidence="9">Major facilitator superfamily (MFS) profile domain-containing protein</fullName>
    </recommendedName>
</protein>
<dbReference type="PANTHER" id="PTHR23513:SF11">
    <property type="entry name" value="STAPHYLOFERRIN A TRANSPORTER"/>
    <property type="match status" value="1"/>
</dbReference>
<keyword evidence="11" id="KW-1185">Reference proteome</keyword>
<sequence length="551" mass="60629">MADTSERHDVDTSSNNEKTSPSIEPEAKISPLSIPTYRNLWTATAFSNMGSQIQVVAASWLMASLTDSPQLIALVQTAMSLPVMMFSIFGGALADRWDRRKLMLLSQTVMFCAAVTLMTATYFKWITPWFLLLFTAIIASGNAINNPSWHASVRDLIPRNILGRAVALNSMSMNLARTLGPAIGGLIVAISSAATAFLVNVLSYIGLIITLLIWRPTRDQSDIPSEPILQAVGAGMRFAIRSPYIRTAMVRGAMGGMTNSAILALAPVLVSQRYDGTALSFGFLLGGYGVGAVMGAISGGILREKWTSENVVRLGTVCIFIGLLLLAFAPVYLVSVMGMLLAGSGWVVKHTSLNTTVQLCAPRWVTARALSTYQMATFGAMVVGSWTYGFIAEYGSLSTAYFVASIILASSAILALGMKLPIAENLNLDPIKHWREPVIDIDVQLKNGPIFVELEYVIAIEDQQEFLTEMAQREHIRKRDGARAWSLWQNLEDSSRWIESYSVPTYGEYIRHNNRRTQDDLHNIKNLENLHRGAERPSLKRYLKGNPIKKK</sequence>
<feature type="region of interest" description="Disordered" evidence="7">
    <location>
        <begin position="1"/>
        <end position="25"/>
    </location>
</feature>
<evidence type="ECO:0000256" key="1">
    <source>
        <dbReference type="ARBA" id="ARBA00004651"/>
    </source>
</evidence>
<proteinExistence type="predicted"/>
<keyword evidence="6 8" id="KW-0472">Membrane</keyword>
<feature type="transmembrane region" description="Helical" evidence="8">
    <location>
        <begin position="71"/>
        <end position="90"/>
    </location>
</feature>
<dbReference type="GO" id="GO:0022857">
    <property type="term" value="F:transmembrane transporter activity"/>
    <property type="evidence" value="ECO:0007669"/>
    <property type="project" value="InterPro"/>
</dbReference>